<evidence type="ECO:0000256" key="6">
    <source>
        <dbReference type="ARBA" id="ARBA00022840"/>
    </source>
</evidence>
<dbReference type="InterPro" id="IPR050238">
    <property type="entry name" value="DNA_Rep/Repair_Clamp_Loader"/>
</dbReference>
<keyword evidence="4" id="KW-0547">Nucleotide-binding</keyword>
<evidence type="ECO:0000256" key="8">
    <source>
        <dbReference type="ARBA" id="ARBA00049244"/>
    </source>
</evidence>
<dbReference type="Pfam" id="PF22608">
    <property type="entry name" value="DNAX_ATPase_lid"/>
    <property type="match status" value="1"/>
</dbReference>
<evidence type="ECO:0000256" key="3">
    <source>
        <dbReference type="ARBA" id="ARBA00022723"/>
    </source>
</evidence>
<comment type="similarity">
    <text evidence="1">Belongs to the DnaX/STICHEL family.</text>
</comment>
<dbReference type="SUPFAM" id="SSF52540">
    <property type="entry name" value="P-loop containing nucleoside triphosphate hydrolases"/>
    <property type="match status" value="1"/>
</dbReference>
<dbReference type="FunFam" id="3.40.50.300:FF:000014">
    <property type="entry name" value="DNA polymerase III subunit gamma/tau"/>
    <property type="match status" value="1"/>
</dbReference>
<dbReference type="Gene3D" id="1.10.8.60">
    <property type="match status" value="1"/>
</dbReference>
<keyword evidence="5" id="KW-0862">Zinc</keyword>
<name>A0A9D2G149_9LACT</name>
<dbReference type="InterPro" id="IPR027417">
    <property type="entry name" value="P-loop_NTPase"/>
</dbReference>
<dbReference type="GO" id="GO:0006261">
    <property type="term" value="P:DNA-templated DNA replication"/>
    <property type="evidence" value="ECO:0007669"/>
    <property type="project" value="TreeGrafter"/>
</dbReference>
<dbReference type="InterPro" id="IPR045085">
    <property type="entry name" value="HLD_clamp_pol_III_gamma_tau"/>
</dbReference>
<dbReference type="GO" id="GO:0003887">
    <property type="term" value="F:DNA-directed DNA polymerase activity"/>
    <property type="evidence" value="ECO:0007669"/>
    <property type="project" value="UniProtKB-KW"/>
</dbReference>
<feature type="non-terminal residue" evidence="10">
    <location>
        <position position="224"/>
    </location>
</feature>
<dbReference type="GO" id="GO:0005524">
    <property type="term" value="F:ATP binding"/>
    <property type="evidence" value="ECO:0007669"/>
    <property type="project" value="UniProtKB-KW"/>
</dbReference>
<dbReference type="NCBIfam" id="NF004046">
    <property type="entry name" value="PRK05563.1"/>
    <property type="match status" value="1"/>
</dbReference>
<dbReference type="InterPro" id="IPR012763">
    <property type="entry name" value="DNA_pol_III_sug/sutau_N"/>
</dbReference>
<evidence type="ECO:0000256" key="4">
    <source>
        <dbReference type="ARBA" id="ARBA00022741"/>
    </source>
</evidence>
<dbReference type="PANTHER" id="PTHR11669:SF0">
    <property type="entry name" value="PROTEIN STICHEL-LIKE 2"/>
    <property type="match status" value="1"/>
</dbReference>
<dbReference type="SMART" id="SM00382">
    <property type="entry name" value="AAA"/>
    <property type="match status" value="1"/>
</dbReference>
<keyword evidence="10" id="KW-0808">Transferase</keyword>
<dbReference type="Gene3D" id="3.40.50.300">
    <property type="entry name" value="P-loop containing nucleotide triphosphate hydrolases"/>
    <property type="match status" value="1"/>
</dbReference>
<evidence type="ECO:0000313" key="11">
    <source>
        <dbReference type="Proteomes" id="UP000824106"/>
    </source>
</evidence>
<dbReference type="GO" id="GO:0046872">
    <property type="term" value="F:metal ion binding"/>
    <property type="evidence" value="ECO:0007669"/>
    <property type="project" value="UniProtKB-KW"/>
</dbReference>
<dbReference type="Proteomes" id="UP000824106">
    <property type="component" value="Unassembled WGS sequence"/>
</dbReference>
<keyword evidence="3" id="KW-0479">Metal-binding</keyword>
<comment type="catalytic activity">
    <reaction evidence="8">
        <text>DNA(n) + a 2'-deoxyribonucleoside 5'-triphosphate = DNA(n+1) + diphosphate</text>
        <dbReference type="Rhea" id="RHEA:22508"/>
        <dbReference type="Rhea" id="RHEA-COMP:17339"/>
        <dbReference type="Rhea" id="RHEA-COMP:17340"/>
        <dbReference type="ChEBI" id="CHEBI:33019"/>
        <dbReference type="ChEBI" id="CHEBI:61560"/>
        <dbReference type="ChEBI" id="CHEBI:173112"/>
        <dbReference type="EC" id="2.7.7.7"/>
    </reaction>
</comment>
<keyword evidence="7" id="KW-0239">DNA-directed DNA polymerase</keyword>
<dbReference type="GO" id="GO:0009360">
    <property type="term" value="C:DNA polymerase III complex"/>
    <property type="evidence" value="ECO:0007669"/>
    <property type="project" value="InterPro"/>
</dbReference>
<organism evidence="10 11">
    <name type="scientific">Candidatus Atopostipes pullistercoris</name>
    <dbReference type="NCBI Taxonomy" id="2838467"/>
    <lineage>
        <taxon>Bacteria</taxon>
        <taxon>Bacillati</taxon>
        <taxon>Bacillota</taxon>
        <taxon>Bacilli</taxon>
        <taxon>Lactobacillales</taxon>
        <taxon>Carnobacteriaceae</taxon>
        <taxon>Atopostipes</taxon>
    </lineage>
</organism>
<dbReference type="InterPro" id="IPR003593">
    <property type="entry name" value="AAA+_ATPase"/>
</dbReference>
<feature type="domain" description="AAA+ ATPase" evidence="9">
    <location>
        <begin position="37"/>
        <end position="179"/>
    </location>
</feature>
<dbReference type="InterPro" id="IPR001270">
    <property type="entry name" value="ClpA/B"/>
</dbReference>
<protein>
    <recommendedName>
        <fullName evidence="2">DNA-directed DNA polymerase</fullName>
        <ecNumber evidence="2">2.7.7.7</ecNumber>
    </recommendedName>
</protein>
<evidence type="ECO:0000256" key="1">
    <source>
        <dbReference type="ARBA" id="ARBA00006360"/>
    </source>
</evidence>
<dbReference type="Pfam" id="PF13177">
    <property type="entry name" value="DNA_pol3_delta2"/>
    <property type="match status" value="1"/>
</dbReference>
<accession>A0A9D2G149</accession>
<evidence type="ECO:0000256" key="7">
    <source>
        <dbReference type="ARBA" id="ARBA00022932"/>
    </source>
</evidence>
<dbReference type="AlphaFoldDB" id="A0A9D2G149"/>
<dbReference type="NCBIfam" id="TIGR02397">
    <property type="entry name" value="dnaX_nterm"/>
    <property type="match status" value="1"/>
</dbReference>
<dbReference type="CDD" id="cd00009">
    <property type="entry name" value="AAA"/>
    <property type="match status" value="1"/>
</dbReference>
<evidence type="ECO:0000256" key="5">
    <source>
        <dbReference type="ARBA" id="ARBA00022833"/>
    </source>
</evidence>
<comment type="caution">
    <text evidence="10">The sequence shown here is derived from an EMBL/GenBank/DDBJ whole genome shotgun (WGS) entry which is preliminary data.</text>
</comment>
<evidence type="ECO:0000256" key="2">
    <source>
        <dbReference type="ARBA" id="ARBA00012417"/>
    </source>
</evidence>
<evidence type="ECO:0000259" key="9">
    <source>
        <dbReference type="SMART" id="SM00382"/>
    </source>
</evidence>
<dbReference type="PRINTS" id="PR00300">
    <property type="entry name" value="CLPPROTEASEA"/>
</dbReference>
<dbReference type="EC" id="2.7.7.7" evidence="2"/>
<dbReference type="PANTHER" id="PTHR11669">
    <property type="entry name" value="REPLICATION FACTOR C / DNA POLYMERASE III GAMMA-TAU SUBUNIT"/>
    <property type="match status" value="1"/>
</dbReference>
<proteinExistence type="inferred from homology"/>
<reference evidence="10" key="1">
    <citation type="journal article" date="2021" name="PeerJ">
        <title>Extensive microbial diversity within the chicken gut microbiome revealed by metagenomics and culture.</title>
        <authorList>
            <person name="Gilroy R."/>
            <person name="Ravi A."/>
            <person name="Getino M."/>
            <person name="Pursley I."/>
            <person name="Horton D.L."/>
            <person name="Alikhan N.F."/>
            <person name="Baker D."/>
            <person name="Gharbi K."/>
            <person name="Hall N."/>
            <person name="Watson M."/>
            <person name="Adriaenssens E.M."/>
            <person name="Foster-Nyarko E."/>
            <person name="Jarju S."/>
            <person name="Secka A."/>
            <person name="Antonio M."/>
            <person name="Oren A."/>
            <person name="Chaudhuri R.R."/>
            <person name="La Ragione R."/>
            <person name="Hildebrand F."/>
            <person name="Pallen M.J."/>
        </authorList>
    </citation>
    <scope>NUCLEOTIDE SEQUENCE</scope>
    <source>
        <strain evidence="10">CHK169-4300</strain>
    </source>
</reference>
<gene>
    <name evidence="10" type="primary">dnaX</name>
    <name evidence="10" type="ORF">H9808_01145</name>
</gene>
<evidence type="ECO:0000313" key="10">
    <source>
        <dbReference type="EMBL" id="HIZ70376.1"/>
    </source>
</evidence>
<keyword evidence="6" id="KW-0067">ATP-binding</keyword>
<sequence>MTYQALYRVWRPQTFKDVYGQEMIAQTLQNAIRKKQPSHAYLFTGPRGTGKTSVAKIFAKAINCQHPVDGEPCNECAICQQITEGSLGDVIEIDAASNNGVEEIRDIREKANYAPTQADYKVYIIDEVHMLSMGAFNALLKTLEEPPKNVIFLLATTEPHKIPLTIISRTQRFDFRRISQEDIMRRMEYILDEMNVDFEEDALLLIAKAAEGGMRDGLSILDQA</sequence>
<reference evidence="10" key="2">
    <citation type="submission" date="2021-04" db="EMBL/GenBank/DDBJ databases">
        <authorList>
            <person name="Gilroy R."/>
        </authorList>
    </citation>
    <scope>NUCLEOTIDE SEQUENCE</scope>
    <source>
        <strain evidence="10">CHK169-4300</strain>
    </source>
</reference>
<dbReference type="CDD" id="cd18137">
    <property type="entry name" value="HLD_clamp_pol_III_gamma_tau"/>
    <property type="match status" value="1"/>
</dbReference>
<keyword evidence="10" id="KW-0548">Nucleotidyltransferase</keyword>
<dbReference type="EMBL" id="DXAZ01000015">
    <property type="protein sequence ID" value="HIZ70376.1"/>
    <property type="molecule type" value="Genomic_DNA"/>
</dbReference>